<dbReference type="OrthoDB" id="304693at2759"/>
<dbReference type="EMDB" id="EMD-25882"/>
<dbReference type="PDB" id="8B6F">
    <property type="method" value="EM"/>
    <property type="resolution" value="2.80 A"/>
    <property type="chains" value="B2=1-94"/>
</dbReference>
<dbReference type="PDB" id="8GYM">
    <property type="method" value="EM"/>
    <property type="resolution" value="2.96 A"/>
    <property type="chains" value="S5/s5=1-94"/>
</dbReference>
<dbReference type="GeneID" id="24437421"/>
<evidence type="ECO:0007829" key="6">
    <source>
        <dbReference type="PDB" id="8GYM"/>
    </source>
</evidence>
<reference evidence="3" key="2">
    <citation type="journal article" date="2022" name="Science">
        <title>Structures of &lt;i&gt;Tetrahymena&lt;/i&gt;'s respiratory chain reveal the diversity of eukaryotic core metabolism.</title>
        <authorList>
            <person name="Zhou L."/>
            <person name="Maldonado M."/>
            <person name="Padavannil A."/>
            <person name="Guo F."/>
            <person name="Letts J.A."/>
        </authorList>
    </citation>
    <scope>STRUCTURE BY ELECTRON MICROSCOPY (2.60 ANGSTROMS)</scope>
    <scope>DISULFIDE BONDS</scope>
</reference>
<dbReference type="EMDB" id="EMD-34373"/>
<protein>
    <submittedName>
        <fullName evidence="1">GRAM domain protein</fullName>
    </submittedName>
</protein>
<reference evidence="2" key="1">
    <citation type="journal article" date="2006" name="PLoS Biol.">
        <title>Macronuclear genome sequence of the ciliate Tetrahymena thermophila, a model eukaryote.</title>
        <authorList>
            <person name="Eisen J.A."/>
            <person name="Coyne R.S."/>
            <person name="Wu M."/>
            <person name="Wu D."/>
            <person name="Thiagarajan M."/>
            <person name="Wortman J.R."/>
            <person name="Badger J.H."/>
            <person name="Ren Q."/>
            <person name="Amedeo P."/>
            <person name="Jones K.M."/>
            <person name="Tallon L.J."/>
            <person name="Delcher A.L."/>
            <person name="Salzberg S.L."/>
            <person name="Silva J.C."/>
            <person name="Haas B.J."/>
            <person name="Majoros W.H."/>
            <person name="Farzad M."/>
            <person name="Carlton J.M."/>
            <person name="Smith R.K. Jr."/>
            <person name="Garg J."/>
            <person name="Pearlman R.E."/>
            <person name="Karrer K.M."/>
            <person name="Sun L."/>
            <person name="Manning G."/>
            <person name="Elde N.C."/>
            <person name="Turkewitz A.P."/>
            <person name="Asai D.J."/>
            <person name="Wilkes D.E."/>
            <person name="Wang Y."/>
            <person name="Cai H."/>
            <person name="Collins K."/>
            <person name="Stewart B.A."/>
            <person name="Lee S.R."/>
            <person name="Wilamowska K."/>
            <person name="Weinberg Z."/>
            <person name="Ruzzo W.L."/>
            <person name="Wloga D."/>
            <person name="Gaertig J."/>
            <person name="Frankel J."/>
            <person name="Tsao C.-C."/>
            <person name="Gorovsky M.A."/>
            <person name="Keeling P.J."/>
            <person name="Waller R.F."/>
            <person name="Patron N.J."/>
            <person name="Cherry J.M."/>
            <person name="Stover N.A."/>
            <person name="Krieger C.J."/>
            <person name="del Toro C."/>
            <person name="Ryder H.F."/>
            <person name="Williamson S.C."/>
            <person name="Barbeau R.A."/>
            <person name="Hamilton E.P."/>
            <person name="Orias E."/>
        </authorList>
    </citation>
    <scope>NUCLEOTIDE SEQUENCE [LARGE SCALE GENOMIC DNA]</scope>
    <source>
        <strain evidence="2">SB210</strain>
    </source>
</reference>
<keyword evidence="2" id="KW-1185">Reference proteome</keyword>
<reference evidence="4 5" key="4">
    <citation type="journal article" date="2023" name="Nature">
        <title>Structural basis of mitochondrial membrane bending by the I-II-III&lt;sub&gt;2&lt;/sub&gt;-IV&lt;sub&gt;2&lt;/sub&gt; supercomplex.</title>
        <authorList>
            <person name="Muhleip A."/>
            <person name="Flygaard R.K."/>
            <person name="Baradaran R."/>
            <person name="Haapanen O."/>
            <person name="Gruhl T."/>
            <person name="Tobiasson V."/>
            <person name="Marechal A."/>
            <person name="Sharma V."/>
            <person name="Amunts A."/>
        </authorList>
    </citation>
    <scope>STRUCTURE BY ELECTRON MICROSCOPY (2.80 ANGSTROMS)</scope>
    <scope>DISULFIDE BONDS</scope>
</reference>
<dbReference type="AlphaFoldDB" id="W7X4R4"/>
<dbReference type="EMBL" id="GG662699">
    <property type="protein sequence ID" value="EWS74305.1"/>
    <property type="molecule type" value="Genomic_DNA"/>
</dbReference>
<evidence type="ECO:0007829" key="7">
    <source>
        <dbReference type="PDB" id="8GZU"/>
    </source>
</evidence>
<dbReference type="EMDB" id="EMD-15865"/>
<dbReference type="PDB" id="7TGH">
    <property type="method" value="EM"/>
    <property type="resolution" value="2.60 A"/>
    <property type="chains" value="S5=1-94"/>
</dbReference>
<evidence type="ECO:0000313" key="2">
    <source>
        <dbReference type="Proteomes" id="UP000009168"/>
    </source>
</evidence>
<feature type="disulfide bond" evidence="3 6">
    <location>
        <begin position="15"/>
        <end position="46"/>
    </location>
</feature>
<organism evidence="1 2">
    <name type="scientific">Tetrahymena thermophila (strain SB210)</name>
    <dbReference type="NCBI Taxonomy" id="312017"/>
    <lineage>
        <taxon>Eukaryota</taxon>
        <taxon>Sar</taxon>
        <taxon>Alveolata</taxon>
        <taxon>Ciliophora</taxon>
        <taxon>Intramacronucleata</taxon>
        <taxon>Oligohymenophorea</taxon>
        <taxon>Hymenostomatida</taxon>
        <taxon>Tetrahymenina</taxon>
        <taxon>Tetrahymenidae</taxon>
        <taxon>Tetrahymena</taxon>
    </lineage>
</organism>
<dbReference type="EMDB" id="EMD-34403"/>
<evidence type="ECO:0007829" key="3">
    <source>
        <dbReference type="PDB" id="7TGH"/>
    </source>
</evidence>
<dbReference type="RefSeq" id="XP_012653126.1">
    <property type="nucleotide sequence ID" value="XM_012797672.1"/>
</dbReference>
<sequence length="94" mass="10906">MSYSGYSLNGGVHPCLPFYERMLQCAKSEALPIKMCTAQTEDYLECHHRKKQYALNYAIKKELNNIRIVALPRYDEENDTFVPFSQATADHIFQ</sequence>
<name>W7X4R4_TETTS</name>
<evidence type="ECO:0000313" key="1">
    <source>
        <dbReference type="EMBL" id="EWS74305.1"/>
    </source>
</evidence>
<dbReference type="KEGG" id="tet:TTHERM_000129647"/>
<dbReference type="STRING" id="312017.W7X4R4"/>
<reference evidence="6 7" key="3">
    <citation type="journal article" date="2023" name="Nat. Commun.">
        <title>Structures of Tetrahymena thermophila respiratory megacomplexes on the tubular mitochondrial cristae.</title>
        <authorList>
            <person name="Han F."/>
            <person name="Hu Y."/>
            <person name="Wu M."/>
            <person name="He Z."/>
            <person name="Tian H."/>
            <person name="Zhou L."/>
        </authorList>
    </citation>
    <scope>STRUCTURE BY ELECTRON MICROSCOPY (2.96 ANGSTROMS)</scope>
    <scope>DISULFIDE BONDS</scope>
</reference>
<evidence type="ECO:0007829" key="5">
    <source>
        <dbReference type="PDB" id="8BQS"/>
    </source>
</evidence>
<dbReference type="Proteomes" id="UP000009168">
    <property type="component" value="Unassembled WGS sequence"/>
</dbReference>
<evidence type="ECO:0007829" key="4">
    <source>
        <dbReference type="PDB" id="8B6F"/>
    </source>
</evidence>
<dbReference type="PDB" id="8BQS">
    <property type="method" value="EM"/>
    <property type="resolution" value="2.90 A"/>
    <property type="chains" value="B2=1-94"/>
</dbReference>
<dbReference type="InParanoid" id="W7X4R4"/>
<dbReference type="PDB" id="8GZU">
    <property type="method" value="EM"/>
    <property type="resolution" value="4.18 A"/>
    <property type="chains" value="S5/s5=1-94"/>
</dbReference>
<gene>
    <name evidence="1" type="ORF">TTHERM_000129647</name>
</gene>
<accession>W7X4R4</accession>
<dbReference type="CDD" id="cd24141">
    <property type="entry name" value="NDUFS5-like"/>
    <property type="match status" value="1"/>
</dbReference>
<keyword evidence="3 4" id="KW-0002">3D-structure</keyword>
<feature type="disulfide bond" evidence="3 4">
    <location>
        <begin position="25"/>
        <end position="36"/>
    </location>
</feature>
<dbReference type="EMDB" id="EMD-16184"/>
<proteinExistence type="evidence at protein level"/>